<dbReference type="AlphaFoldDB" id="A0A1P8UAQ3"/>
<dbReference type="GO" id="GO:0009103">
    <property type="term" value="P:lipopolysaccharide biosynthetic process"/>
    <property type="evidence" value="ECO:0007669"/>
    <property type="project" value="TreeGrafter"/>
</dbReference>
<dbReference type="Proteomes" id="UP000187185">
    <property type="component" value="Chromosome"/>
</dbReference>
<dbReference type="Gene3D" id="3.40.50.2000">
    <property type="entry name" value="Glycogen Phosphorylase B"/>
    <property type="match status" value="2"/>
</dbReference>
<protein>
    <submittedName>
        <fullName evidence="4">Group 1 glycosyl transferase</fullName>
    </submittedName>
</protein>
<accession>A0A1P8UAQ3</accession>
<dbReference type="InterPro" id="IPR028098">
    <property type="entry name" value="Glyco_trans_4-like_N"/>
</dbReference>
<evidence type="ECO:0000313" key="4">
    <source>
        <dbReference type="EMBL" id="APZ35202.1"/>
    </source>
</evidence>
<dbReference type="KEGG" id="maur:BOH66_13815"/>
<dbReference type="GO" id="GO:0016757">
    <property type="term" value="F:glycosyltransferase activity"/>
    <property type="evidence" value="ECO:0007669"/>
    <property type="project" value="UniProtKB-KW"/>
</dbReference>
<dbReference type="STRING" id="36805.BOH66_13815"/>
<proteinExistence type="predicted"/>
<evidence type="ECO:0000313" key="5">
    <source>
        <dbReference type="Proteomes" id="UP000187185"/>
    </source>
</evidence>
<gene>
    <name evidence="4" type="ORF">BOH66_13815</name>
</gene>
<evidence type="ECO:0000256" key="2">
    <source>
        <dbReference type="ARBA" id="ARBA00022679"/>
    </source>
</evidence>
<dbReference type="Pfam" id="PF13439">
    <property type="entry name" value="Glyco_transf_4"/>
    <property type="match status" value="1"/>
</dbReference>
<dbReference type="EMBL" id="CP018762">
    <property type="protein sequence ID" value="APZ35202.1"/>
    <property type="molecule type" value="Genomic_DNA"/>
</dbReference>
<feature type="domain" description="Glycosyltransferase subfamily 4-like N-terminal" evidence="3">
    <location>
        <begin position="39"/>
        <end position="144"/>
    </location>
</feature>
<name>A0A1P8UAQ3_9MICO</name>
<dbReference type="PANTHER" id="PTHR46401">
    <property type="entry name" value="GLYCOSYLTRANSFERASE WBBK-RELATED"/>
    <property type="match status" value="1"/>
</dbReference>
<dbReference type="Pfam" id="PF13692">
    <property type="entry name" value="Glyco_trans_1_4"/>
    <property type="match status" value="1"/>
</dbReference>
<keyword evidence="2 4" id="KW-0808">Transferase</keyword>
<dbReference type="OrthoDB" id="9801609at2"/>
<evidence type="ECO:0000256" key="1">
    <source>
        <dbReference type="ARBA" id="ARBA00022676"/>
    </source>
</evidence>
<evidence type="ECO:0000259" key="3">
    <source>
        <dbReference type="Pfam" id="PF13439"/>
    </source>
</evidence>
<dbReference type="CDD" id="cd03809">
    <property type="entry name" value="GT4_MtfB-like"/>
    <property type="match status" value="1"/>
</dbReference>
<dbReference type="SUPFAM" id="SSF53756">
    <property type="entry name" value="UDP-Glycosyltransferase/glycogen phosphorylase"/>
    <property type="match status" value="1"/>
</dbReference>
<dbReference type="PANTHER" id="PTHR46401:SF2">
    <property type="entry name" value="GLYCOSYLTRANSFERASE WBBK-RELATED"/>
    <property type="match status" value="1"/>
</dbReference>
<keyword evidence="5" id="KW-1185">Reference proteome</keyword>
<keyword evidence="1" id="KW-0328">Glycosyltransferase</keyword>
<dbReference type="RefSeq" id="WP_076691580.1">
    <property type="nucleotide sequence ID" value="NZ_CP018762.1"/>
</dbReference>
<reference evidence="4 5" key="1">
    <citation type="submission" date="2016-12" db="EMBL/GenBank/DDBJ databases">
        <title>Complete genome sequence of Microbacterium aurum KACC 15219.</title>
        <authorList>
            <person name="Jung Y."/>
            <person name="Shin J.-H."/>
            <person name="Lee Y.-J."/>
            <person name="Yi H."/>
            <person name="Bahn Y.-S."/>
            <person name="Kim J.F."/>
            <person name="Lee D.-W."/>
        </authorList>
    </citation>
    <scope>NUCLEOTIDE SEQUENCE [LARGE SCALE GENOMIC DNA]</scope>
    <source>
        <strain evidence="4 5">KACC 15219</strain>
    </source>
</reference>
<sequence>MGQQVYEEEIVRRAPGVLSAADTVSREIARSLRSDLAGTTRLPAWVLTRAPHVPRALAGAALYRGADVVHRMGLGMPPARVPEVITIHDTVAWRFDDESSPEPFAARELRAAAAVIAPSQFSADDVSEFLGIDNVHAIHNGVDARFFTATALSPQRLAAVGIEDPYVVHAGGASQRKNLAALAAAWERVASARPDLTLVLAGPPHPRRTDLFRALPRTRLVGRLDDEVLTGLLAGAATVTVPSLYEGFGLPALEGMAVGVPVVAARTSSLVEVVGEGGVLVDPVPSAIAEGIVFATSGEPAVAAMAARGRERAREFTWERSARAHADVWNRVAVGR</sequence>
<organism evidence="4 5">
    <name type="scientific">Microbacterium aurum</name>
    <dbReference type="NCBI Taxonomy" id="36805"/>
    <lineage>
        <taxon>Bacteria</taxon>
        <taxon>Bacillati</taxon>
        <taxon>Actinomycetota</taxon>
        <taxon>Actinomycetes</taxon>
        <taxon>Micrococcales</taxon>
        <taxon>Microbacteriaceae</taxon>
        <taxon>Microbacterium</taxon>
    </lineage>
</organism>